<dbReference type="EMBL" id="NWUJ01000003">
    <property type="protein sequence ID" value="PFH36376.1"/>
    <property type="molecule type" value="Genomic_DNA"/>
</dbReference>
<keyword evidence="1" id="KW-1133">Transmembrane helix</keyword>
<evidence type="ECO:0008006" key="4">
    <source>
        <dbReference type="Google" id="ProtNLM"/>
    </source>
</evidence>
<evidence type="ECO:0000256" key="1">
    <source>
        <dbReference type="SAM" id="Phobius"/>
    </source>
</evidence>
<keyword evidence="1" id="KW-0472">Membrane</keyword>
<feature type="transmembrane region" description="Helical" evidence="1">
    <location>
        <begin position="63"/>
        <end position="84"/>
    </location>
</feature>
<reference evidence="2 3" key="1">
    <citation type="submission" date="2017-09" db="EMBL/GenBank/DDBJ databases">
        <title>Genome sequencing of Besnoitia besnoiti strain Bb-Ger1.</title>
        <authorList>
            <person name="Schares G."/>
            <person name="Venepally P."/>
            <person name="Lorenzi H.A."/>
        </authorList>
    </citation>
    <scope>NUCLEOTIDE SEQUENCE [LARGE SCALE GENOMIC DNA]</scope>
    <source>
        <strain evidence="2 3">Bb-Ger1</strain>
    </source>
</reference>
<gene>
    <name evidence="2" type="ORF">BESB_045680</name>
</gene>
<protein>
    <recommendedName>
        <fullName evidence="4">Transmembrane protein</fullName>
    </recommendedName>
</protein>
<dbReference type="KEGG" id="bbes:BESB_045680"/>
<proteinExistence type="predicted"/>
<name>A0A2A9MK77_BESBE</name>
<feature type="transmembrane region" description="Helical" evidence="1">
    <location>
        <begin position="180"/>
        <end position="203"/>
    </location>
</feature>
<organism evidence="2 3">
    <name type="scientific">Besnoitia besnoiti</name>
    <name type="common">Apicomplexan protozoan</name>
    <dbReference type="NCBI Taxonomy" id="94643"/>
    <lineage>
        <taxon>Eukaryota</taxon>
        <taxon>Sar</taxon>
        <taxon>Alveolata</taxon>
        <taxon>Apicomplexa</taxon>
        <taxon>Conoidasida</taxon>
        <taxon>Coccidia</taxon>
        <taxon>Eucoccidiorida</taxon>
        <taxon>Eimeriorina</taxon>
        <taxon>Sarcocystidae</taxon>
        <taxon>Besnoitia</taxon>
    </lineage>
</organism>
<comment type="caution">
    <text evidence="2">The sequence shown here is derived from an EMBL/GenBank/DDBJ whole genome shotgun (WGS) entry which is preliminary data.</text>
</comment>
<evidence type="ECO:0000313" key="2">
    <source>
        <dbReference type="EMBL" id="PFH36376.1"/>
    </source>
</evidence>
<keyword evidence="1" id="KW-0812">Transmembrane</keyword>
<dbReference type="AlphaFoldDB" id="A0A2A9MK77"/>
<feature type="transmembrane region" description="Helical" evidence="1">
    <location>
        <begin position="96"/>
        <end position="118"/>
    </location>
</feature>
<evidence type="ECO:0000313" key="3">
    <source>
        <dbReference type="Proteomes" id="UP000224006"/>
    </source>
</evidence>
<feature type="transmembrane region" description="Helical" evidence="1">
    <location>
        <begin position="33"/>
        <end position="57"/>
    </location>
</feature>
<dbReference type="VEuPathDB" id="ToxoDB:BESB_045680"/>
<dbReference type="OrthoDB" id="331145at2759"/>
<keyword evidence="3" id="KW-1185">Reference proteome</keyword>
<sequence>MALFAGEAPNAAKDDQPLLPHTRKKQATYRQCCCCPLSTGVTLWAVFLIAFSVFLMFEFNIRGAAFTTGAALGLITATLLLCAAGQQNAFIAFVSFYLQIMVYLLWALQMSLTAIALWKLTHRPSNPSPGESESAVSPRVALSEYVVMSDTSIRGSGAKRILTYGQVEVSVASYEAFFCAFYGLQLLLAHFVLSMLWSFYRVLQAGGTGFERKTAEEIEEDALTAQFPNYTEETPR</sequence>
<accession>A0A2A9MK77</accession>
<dbReference type="RefSeq" id="XP_029220385.1">
    <property type="nucleotide sequence ID" value="XM_029363019.1"/>
</dbReference>
<dbReference type="GeneID" id="40309498"/>
<dbReference type="Proteomes" id="UP000224006">
    <property type="component" value="Chromosome III"/>
</dbReference>